<dbReference type="Gene3D" id="1.10.1530.10">
    <property type="match status" value="1"/>
</dbReference>
<comment type="caution">
    <text evidence="3">The sequence shown here is derived from an EMBL/GenBank/DDBJ whole genome shotgun (WGS) entry which is preliminary data.</text>
</comment>
<organism evidence="3 4">
    <name type="scientific">Hyphobacterium lacteum</name>
    <dbReference type="NCBI Taxonomy" id="3116575"/>
    <lineage>
        <taxon>Bacteria</taxon>
        <taxon>Pseudomonadati</taxon>
        <taxon>Pseudomonadota</taxon>
        <taxon>Alphaproteobacteria</taxon>
        <taxon>Maricaulales</taxon>
        <taxon>Maricaulaceae</taxon>
        <taxon>Hyphobacterium</taxon>
    </lineage>
</organism>
<keyword evidence="2" id="KW-0560">Oxidoreductase</keyword>
<sequence length="359" mass="37308">MMMQPGDVRISAPDLIAFGAEALTRAGAQPADAQLVSDHLVTANLTGHDSHGIGLLPAYVKHAVEGLVDVSARPEIVLDTGAIVKLEGKDSWGRIAGEAAMKAAFPKAGELGAAIVTLSNAHHLGRIGAYGEIAANEGFVAIFFVNVTDHDPMVAPYGGTDSRFGTNPICIALPPTGTKPAFLLDMATSRIAMGKARVAANKGLRVPFGSIIDENGLPTDDPSGFKGFEQKGALAPFGDHKGYGLAFAAELLAGVLSGGGTIQPGHERRGGIRNQMTAIVMQPDAFGDPATMERELEAMWDYALASPPADWDSPVVAPGDPERALRKRRAAEGIPLDPETLKQLNAAGKAVGVEGVLGD</sequence>
<dbReference type="InterPro" id="IPR036111">
    <property type="entry name" value="Mal/L-sulfo/L-lacto_DH-like_sf"/>
</dbReference>
<dbReference type="Proteomes" id="UP001354971">
    <property type="component" value="Unassembled WGS sequence"/>
</dbReference>
<evidence type="ECO:0000256" key="2">
    <source>
        <dbReference type="ARBA" id="ARBA00023002"/>
    </source>
</evidence>
<dbReference type="RefSeq" id="WP_330199145.1">
    <property type="nucleotide sequence ID" value="NZ_JAZDRP010000004.1"/>
</dbReference>
<dbReference type="EMBL" id="JAZDRP010000004">
    <property type="protein sequence ID" value="MEE2526482.1"/>
    <property type="molecule type" value="Genomic_DNA"/>
</dbReference>
<keyword evidence="4" id="KW-1185">Reference proteome</keyword>
<dbReference type="PANTHER" id="PTHR11091">
    <property type="entry name" value="OXIDOREDUCTASE-RELATED"/>
    <property type="match status" value="1"/>
</dbReference>
<dbReference type="SUPFAM" id="SSF89733">
    <property type="entry name" value="L-sulfolactate dehydrogenase-like"/>
    <property type="match status" value="1"/>
</dbReference>
<dbReference type="InterPro" id="IPR043144">
    <property type="entry name" value="Mal/L-sulf/L-lact_DH-like_ah"/>
</dbReference>
<evidence type="ECO:0000256" key="1">
    <source>
        <dbReference type="ARBA" id="ARBA00006056"/>
    </source>
</evidence>
<dbReference type="NCBIfam" id="NF007504">
    <property type="entry name" value="PRK10098.1"/>
    <property type="match status" value="1"/>
</dbReference>
<dbReference type="PANTHER" id="PTHR11091:SF0">
    <property type="entry name" value="MALATE DEHYDROGENASE"/>
    <property type="match status" value="1"/>
</dbReference>
<protein>
    <submittedName>
        <fullName evidence="3">Malate/lactate/ureidoglycolate dehydrogenase</fullName>
    </submittedName>
</protein>
<accession>A0ABU7LRD9</accession>
<gene>
    <name evidence="3" type="ORF">V0U79_08895</name>
</gene>
<name>A0ABU7LRD9_9PROT</name>
<dbReference type="InterPro" id="IPR043143">
    <property type="entry name" value="Mal/L-sulf/L-lact_DH-like_NADP"/>
</dbReference>
<comment type="similarity">
    <text evidence="1">Belongs to the LDH2/MDH2 oxidoreductase family.</text>
</comment>
<proteinExistence type="inferred from homology"/>
<dbReference type="Gene3D" id="3.30.1370.60">
    <property type="entry name" value="Hypothetical oxidoreductase yiak, domain 2"/>
    <property type="match status" value="1"/>
</dbReference>
<dbReference type="Pfam" id="PF02615">
    <property type="entry name" value="Ldh_2"/>
    <property type="match status" value="1"/>
</dbReference>
<dbReference type="InterPro" id="IPR003767">
    <property type="entry name" value="Malate/L-lactate_DH-like"/>
</dbReference>
<evidence type="ECO:0000313" key="4">
    <source>
        <dbReference type="Proteomes" id="UP001354971"/>
    </source>
</evidence>
<evidence type="ECO:0000313" key="3">
    <source>
        <dbReference type="EMBL" id="MEE2526482.1"/>
    </source>
</evidence>
<reference evidence="3 4" key="1">
    <citation type="submission" date="2024-01" db="EMBL/GenBank/DDBJ databases">
        <title>Hyphobacterium bacterium isolated from marine sediment.</title>
        <authorList>
            <person name="Zhao S."/>
        </authorList>
    </citation>
    <scope>NUCLEOTIDE SEQUENCE [LARGE SCALE GENOMIC DNA]</scope>
    <source>
        <strain evidence="4">HN65</strain>
    </source>
</reference>